<dbReference type="PANTHER" id="PTHR43210:SF2">
    <property type="entry name" value="ATP-DEPENDENT DETHIOBIOTIN SYNTHETASE BIOD 2"/>
    <property type="match status" value="1"/>
</dbReference>
<keyword evidence="4 9" id="KW-0547">Nucleotide-binding</keyword>
<keyword evidence="3 9" id="KW-0479">Metal-binding</keyword>
<feature type="binding site" evidence="9">
    <location>
        <position position="112"/>
    </location>
    <ligand>
        <name>Mg(2+)</name>
        <dbReference type="ChEBI" id="CHEBI:18420"/>
    </ligand>
</feature>
<dbReference type="NCBIfam" id="TIGR00347">
    <property type="entry name" value="bioD"/>
    <property type="match status" value="1"/>
</dbReference>
<keyword evidence="5 9" id="KW-0093">Biotin biosynthesis</keyword>
<dbReference type="RefSeq" id="WP_282199924.1">
    <property type="nucleotide sequence ID" value="NZ_BOQE01000001.1"/>
</dbReference>
<dbReference type="GO" id="GO:0005829">
    <property type="term" value="C:cytosol"/>
    <property type="evidence" value="ECO:0007669"/>
    <property type="project" value="TreeGrafter"/>
</dbReference>
<comment type="similarity">
    <text evidence="9">Belongs to the dethiobiotin synthetase family.</text>
</comment>
<dbReference type="CDD" id="cd03109">
    <property type="entry name" value="DTBS"/>
    <property type="match status" value="1"/>
</dbReference>
<dbReference type="Pfam" id="PF13500">
    <property type="entry name" value="AAA_26"/>
    <property type="match status" value="1"/>
</dbReference>
<feature type="binding site" evidence="9">
    <location>
        <position position="16"/>
    </location>
    <ligand>
        <name>Mg(2+)</name>
        <dbReference type="ChEBI" id="CHEBI:18420"/>
    </ligand>
</feature>
<feature type="active site" evidence="9">
    <location>
        <position position="37"/>
    </location>
</feature>
<dbReference type="HAMAP" id="MF_00336">
    <property type="entry name" value="BioD"/>
    <property type="match status" value="1"/>
</dbReference>
<evidence type="ECO:0000256" key="9">
    <source>
        <dbReference type="HAMAP-Rule" id="MF_00336"/>
    </source>
</evidence>
<feature type="binding site" evidence="9">
    <location>
        <begin position="204"/>
        <end position="206"/>
    </location>
    <ligand>
        <name>ATP</name>
        <dbReference type="ChEBI" id="CHEBI:30616"/>
    </ligand>
</feature>
<dbReference type="EC" id="6.3.3.3" evidence="9"/>
<keyword evidence="2 9" id="KW-0436">Ligase</keyword>
<comment type="subunit">
    <text evidence="9">Homodimer.</text>
</comment>
<dbReference type="PIRSF" id="PIRSF006755">
    <property type="entry name" value="DTB_synth"/>
    <property type="match status" value="1"/>
</dbReference>
<feature type="binding site" evidence="9">
    <location>
        <begin position="112"/>
        <end position="115"/>
    </location>
    <ligand>
        <name>ATP</name>
        <dbReference type="ChEBI" id="CHEBI:30616"/>
    </ligand>
</feature>
<dbReference type="GO" id="GO:0005524">
    <property type="term" value="F:ATP binding"/>
    <property type="evidence" value="ECO:0007669"/>
    <property type="project" value="UniProtKB-UniRule"/>
</dbReference>
<comment type="caution">
    <text evidence="9">Lacks conserved residue(s) required for the propagation of feature annotation.</text>
</comment>
<evidence type="ECO:0000256" key="1">
    <source>
        <dbReference type="ARBA" id="ARBA00022490"/>
    </source>
</evidence>
<evidence type="ECO:0000256" key="6">
    <source>
        <dbReference type="ARBA" id="ARBA00022840"/>
    </source>
</evidence>
<comment type="catalytic activity">
    <reaction evidence="9">
        <text>(7R,8S)-7,8-diammoniononanoate + CO2 + ATP = (4R,5S)-dethiobiotin + ADP + phosphate + 3 H(+)</text>
        <dbReference type="Rhea" id="RHEA:15805"/>
        <dbReference type="ChEBI" id="CHEBI:15378"/>
        <dbReference type="ChEBI" id="CHEBI:16526"/>
        <dbReference type="ChEBI" id="CHEBI:30616"/>
        <dbReference type="ChEBI" id="CHEBI:43474"/>
        <dbReference type="ChEBI" id="CHEBI:149469"/>
        <dbReference type="ChEBI" id="CHEBI:149473"/>
        <dbReference type="ChEBI" id="CHEBI:456216"/>
        <dbReference type="EC" id="6.3.3.3"/>
    </reaction>
</comment>
<dbReference type="Proteomes" id="UP001057291">
    <property type="component" value="Unassembled WGS sequence"/>
</dbReference>
<dbReference type="PANTHER" id="PTHR43210">
    <property type="entry name" value="DETHIOBIOTIN SYNTHETASE"/>
    <property type="match status" value="1"/>
</dbReference>
<evidence type="ECO:0000313" key="10">
    <source>
        <dbReference type="EMBL" id="GIM46876.1"/>
    </source>
</evidence>
<keyword evidence="11" id="KW-1185">Reference proteome</keyword>
<feature type="binding site" evidence="9">
    <location>
        <position position="41"/>
    </location>
    <ligand>
        <name>substrate</name>
    </ligand>
</feature>
<keyword evidence="7 9" id="KW-0460">Magnesium</keyword>
<evidence type="ECO:0000256" key="4">
    <source>
        <dbReference type="ARBA" id="ARBA00022741"/>
    </source>
</evidence>
<proteinExistence type="inferred from homology"/>
<evidence type="ECO:0000256" key="8">
    <source>
        <dbReference type="ARBA" id="ARBA00047386"/>
    </source>
</evidence>
<dbReference type="InterPro" id="IPR027417">
    <property type="entry name" value="P-loop_NTPase"/>
</dbReference>
<comment type="caution">
    <text evidence="10">The sequence shown here is derived from an EMBL/GenBank/DDBJ whole genome shotgun (WGS) entry which is preliminary data.</text>
</comment>
<accession>A0AAV4LGB3</accession>
<keyword evidence="1 9" id="KW-0963">Cytoplasm</keyword>
<name>A0AAV4LGB3_9BACL</name>
<comment type="function">
    <text evidence="9">Catalyzes a mechanistically unusual reaction, the ATP-dependent insertion of CO2 between the N7 and N8 nitrogen atoms of 7,8-diaminopelargonic acid (DAPA, also called 7,8-diammoniononanoate) to form a ureido ring.</text>
</comment>
<evidence type="ECO:0000256" key="2">
    <source>
        <dbReference type="ARBA" id="ARBA00022598"/>
    </source>
</evidence>
<feature type="binding site" evidence="9">
    <location>
        <position position="51"/>
    </location>
    <ligand>
        <name>Mg(2+)</name>
        <dbReference type="ChEBI" id="CHEBI:18420"/>
    </ligand>
</feature>
<dbReference type="SUPFAM" id="SSF52540">
    <property type="entry name" value="P-loop containing nucleoside triphosphate hydrolases"/>
    <property type="match status" value="1"/>
</dbReference>
<sequence length="238" mass="25834">MNGFFVTATDTEVGKTLVTGGLAGALRKKGLDIGVYKPVQSGHLTHQPEGDAARLKRLSGVDDPLEEICPYSFSEPVAPRLAIQRSQKQVRSHDVIAGYERLKRKHRYLLVEGAGGIAVPYVEDALVVDIAKTLALPLLVVARPDLGTVNHTVLTIEYARSRGLQVAGVILSGCGRRQPISLSESHNPGMIEELANVRVLGKVPWLGDRPDESRIVEAIEEHVDLKSIQEVLIGGEKE</sequence>
<comment type="subcellular location">
    <subcellularLocation>
        <location evidence="9">Cytoplasm</location>
    </subcellularLocation>
</comment>
<dbReference type="GO" id="GO:0000287">
    <property type="term" value="F:magnesium ion binding"/>
    <property type="evidence" value="ECO:0007669"/>
    <property type="project" value="UniProtKB-UniRule"/>
</dbReference>
<comment type="cofactor">
    <cofactor evidence="9">
        <name>Mg(2+)</name>
        <dbReference type="ChEBI" id="CHEBI:18420"/>
    </cofactor>
</comment>
<dbReference type="InterPro" id="IPR004472">
    <property type="entry name" value="DTB_synth_BioD"/>
</dbReference>
<feature type="binding site" evidence="9">
    <location>
        <position position="51"/>
    </location>
    <ligand>
        <name>ATP</name>
        <dbReference type="ChEBI" id="CHEBI:30616"/>
    </ligand>
</feature>
<evidence type="ECO:0000256" key="5">
    <source>
        <dbReference type="ARBA" id="ARBA00022756"/>
    </source>
</evidence>
<evidence type="ECO:0000313" key="11">
    <source>
        <dbReference type="Proteomes" id="UP001057291"/>
    </source>
</evidence>
<dbReference type="AlphaFoldDB" id="A0AAV4LGB3"/>
<dbReference type="GO" id="GO:0009102">
    <property type="term" value="P:biotin biosynthetic process"/>
    <property type="evidence" value="ECO:0007669"/>
    <property type="project" value="UniProtKB-UniRule"/>
</dbReference>
<organism evidence="10 11">
    <name type="scientific">Collibacillus ludicampi</name>
    <dbReference type="NCBI Taxonomy" id="2771369"/>
    <lineage>
        <taxon>Bacteria</taxon>
        <taxon>Bacillati</taxon>
        <taxon>Bacillota</taxon>
        <taxon>Bacilli</taxon>
        <taxon>Bacillales</taxon>
        <taxon>Alicyclobacillaceae</taxon>
        <taxon>Collibacillus</taxon>
    </lineage>
</organism>
<dbReference type="GO" id="GO:0004141">
    <property type="term" value="F:dethiobiotin synthase activity"/>
    <property type="evidence" value="ECO:0007669"/>
    <property type="project" value="UniProtKB-UniRule"/>
</dbReference>
<dbReference type="EMBL" id="BOQE01000001">
    <property type="protein sequence ID" value="GIM46876.1"/>
    <property type="molecule type" value="Genomic_DNA"/>
</dbReference>
<feature type="binding site" evidence="9">
    <location>
        <begin position="12"/>
        <end position="17"/>
    </location>
    <ligand>
        <name>ATP</name>
        <dbReference type="ChEBI" id="CHEBI:30616"/>
    </ligand>
</feature>
<evidence type="ECO:0000256" key="3">
    <source>
        <dbReference type="ARBA" id="ARBA00022723"/>
    </source>
</evidence>
<reference evidence="10" key="1">
    <citation type="journal article" date="2023" name="Int. J. Syst. Evol. Microbiol.">
        <title>Collibacillus ludicampi gen. nov., sp. nov., a new soil bacterium of the family Alicyclobacillaceae.</title>
        <authorList>
            <person name="Jojima T."/>
            <person name="Ioku Y."/>
            <person name="Fukuta Y."/>
            <person name="Shirasaka N."/>
            <person name="Matsumura Y."/>
            <person name="Mori M."/>
        </authorList>
    </citation>
    <scope>NUCLEOTIDE SEQUENCE</scope>
    <source>
        <strain evidence="10">TP075</strain>
    </source>
</reference>
<comment type="pathway">
    <text evidence="9">Cofactor biosynthesis; biotin biosynthesis; biotin from 7,8-diaminononanoate: step 1/2.</text>
</comment>
<keyword evidence="6 9" id="KW-0067">ATP-binding</keyword>
<gene>
    <name evidence="9 10" type="primary">bioD</name>
    <name evidence="10" type="ORF">DNHGIG_24250</name>
</gene>
<comment type="catalytic activity">
    <reaction evidence="8">
        <text>(7R,8S)-8-amino-7-(carboxyamino)nonanoate + ATP = (4R,5S)-dethiobiotin + ADP + phosphate + H(+)</text>
        <dbReference type="Rhea" id="RHEA:63684"/>
        <dbReference type="ChEBI" id="CHEBI:15378"/>
        <dbReference type="ChEBI" id="CHEBI:30616"/>
        <dbReference type="ChEBI" id="CHEBI:43474"/>
        <dbReference type="ChEBI" id="CHEBI:149470"/>
        <dbReference type="ChEBI" id="CHEBI:149473"/>
        <dbReference type="ChEBI" id="CHEBI:456216"/>
    </reaction>
</comment>
<protein>
    <recommendedName>
        <fullName evidence="9">ATP-dependent dethiobiotin synthetase BioD</fullName>
        <ecNumber evidence="9">6.3.3.3</ecNumber>
    </recommendedName>
    <alternativeName>
        <fullName evidence="9">DTB synthetase</fullName>
        <shortName evidence="9">DTBS</shortName>
    </alternativeName>
    <alternativeName>
        <fullName evidence="9">Dethiobiotin synthase</fullName>
    </alternativeName>
</protein>
<evidence type="ECO:0000256" key="7">
    <source>
        <dbReference type="ARBA" id="ARBA00022842"/>
    </source>
</evidence>
<dbReference type="Gene3D" id="3.40.50.300">
    <property type="entry name" value="P-loop containing nucleotide triphosphate hydrolases"/>
    <property type="match status" value="1"/>
</dbReference>